<dbReference type="InterPro" id="IPR014776">
    <property type="entry name" value="4pyrrole_Mease_sub2"/>
</dbReference>
<evidence type="ECO:0000313" key="14">
    <source>
        <dbReference type="Proteomes" id="UP000464378"/>
    </source>
</evidence>
<dbReference type="PROSITE" id="PS00840">
    <property type="entry name" value="SUMT_2"/>
    <property type="match status" value="1"/>
</dbReference>
<dbReference type="PANTHER" id="PTHR45790:SF3">
    <property type="entry name" value="S-ADENOSYL-L-METHIONINE-DEPENDENT UROPORPHYRINOGEN III METHYLTRANSFERASE, CHLOROPLASTIC"/>
    <property type="match status" value="1"/>
</dbReference>
<dbReference type="KEGG" id="tim:GMBLW1_00510"/>
<dbReference type="Gene3D" id="3.30.950.10">
    <property type="entry name" value="Methyltransferase, Cobalt-precorrin-4 Transmethylase, Domain 2"/>
    <property type="match status" value="1"/>
</dbReference>
<keyword evidence="4 10" id="KW-0489">Methyltransferase</keyword>
<dbReference type="EMBL" id="LR593887">
    <property type="protein sequence ID" value="VTS05185.1"/>
    <property type="molecule type" value="Genomic_DNA"/>
</dbReference>
<dbReference type="NCBIfam" id="NF004790">
    <property type="entry name" value="PRK06136.1"/>
    <property type="match status" value="1"/>
</dbReference>
<dbReference type="InterPro" id="IPR050161">
    <property type="entry name" value="Siro_Cobalamin_biosynth"/>
</dbReference>
<feature type="domain" description="Tetrapyrrole methylase" evidence="11">
    <location>
        <begin position="10"/>
        <end position="222"/>
    </location>
</feature>
<evidence type="ECO:0000259" key="12">
    <source>
        <dbReference type="Pfam" id="PF02602"/>
    </source>
</evidence>
<dbReference type="InterPro" id="IPR003754">
    <property type="entry name" value="4pyrrol_synth_uPrphyn_synth"/>
</dbReference>
<evidence type="ECO:0000256" key="4">
    <source>
        <dbReference type="ARBA" id="ARBA00022603"/>
    </source>
</evidence>
<evidence type="ECO:0000256" key="5">
    <source>
        <dbReference type="ARBA" id="ARBA00022679"/>
    </source>
</evidence>
<protein>
    <recommendedName>
        <fullName evidence="2">uroporphyrinogen-III C-methyltransferase</fullName>
        <ecNumber evidence="2">2.1.1.107</ecNumber>
    </recommendedName>
</protein>
<dbReference type="FunFam" id="3.30.950.10:FF:000001">
    <property type="entry name" value="Siroheme synthase"/>
    <property type="match status" value="1"/>
</dbReference>
<dbReference type="CDD" id="cd11642">
    <property type="entry name" value="SUMT"/>
    <property type="match status" value="1"/>
</dbReference>
<comment type="pathway">
    <text evidence="9">Cofactor biosynthesis; adenosylcobalamin biosynthesis; precorrin-2 from uroporphyrinogen III: step 1/1.</text>
</comment>
<dbReference type="GO" id="GO:0019354">
    <property type="term" value="P:siroheme biosynthetic process"/>
    <property type="evidence" value="ECO:0007669"/>
    <property type="project" value="InterPro"/>
</dbReference>
<dbReference type="InParanoid" id="A0A6C2YRY1"/>
<keyword evidence="14" id="KW-1185">Reference proteome</keyword>
<evidence type="ECO:0000256" key="2">
    <source>
        <dbReference type="ARBA" id="ARBA00012162"/>
    </source>
</evidence>
<gene>
    <name evidence="13" type="ORF">GMBLW1_00510</name>
</gene>
<dbReference type="Gene3D" id="3.40.50.10090">
    <property type="match status" value="2"/>
</dbReference>
<dbReference type="GO" id="GO:0004852">
    <property type="term" value="F:uroporphyrinogen-III synthase activity"/>
    <property type="evidence" value="ECO:0007669"/>
    <property type="project" value="InterPro"/>
</dbReference>
<proteinExistence type="inferred from homology"/>
<keyword evidence="3" id="KW-0169">Cobalamin biosynthesis</keyword>
<keyword evidence="7" id="KW-0627">Porphyrin biosynthesis</keyword>
<dbReference type="Pfam" id="PF02602">
    <property type="entry name" value="HEM4"/>
    <property type="match status" value="1"/>
</dbReference>
<dbReference type="InterPro" id="IPR000878">
    <property type="entry name" value="4pyrrol_Mease"/>
</dbReference>
<dbReference type="InterPro" id="IPR035996">
    <property type="entry name" value="4pyrrol_Methylase_sf"/>
</dbReference>
<dbReference type="Proteomes" id="UP000464378">
    <property type="component" value="Chromosome"/>
</dbReference>
<comment type="similarity">
    <text evidence="1 10">Belongs to the precorrin methyltransferase family.</text>
</comment>
<dbReference type="RefSeq" id="WP_162659055.1">
    <property type="nucleotide sequence ID" value="NZ_LR593887.1"/>
</dbReference>
<name>A0A6C2YRY1_9BACT</name>
<evidence type="ECO:0000256" key="9">
    <source>
        <dbReference type="ARBA" id="ARBA00060548"/>
    </source>
</evidence>
<dbReference type="SUPFAM" id="SSF69618">
    <property type="entry name" value="HemD-like"/>
    <property type="match status" value="1"/>
</dbReference>
<dbReference type="InterPro" id="IPR036108">
    <property type="entry name" value="4pyrrol_syn_uPrphyn_synt_sf"/>
</dbReference>
<keyword evidence="5 10" id="KW-0808">Transferase</keyword>
<evidence type="ECO:0000313" key="13">
    <source>
        <dbReference type="EMBL" id="VIP03909.1"/>
    </source>
</evidence>
<dbReference type="EMBL" id="LR586016">
    <property type="protein sequence ID" value="VIP03909.1"/>
    <property type="molecule type" value="Genomic_DNA"/>
</dbReference>
<evidence type="ECO:0000256" key="8">
    <source>
        <dbReference type="ARBA" id="ARBA00025705"/>
    </source>
</evidence>
<dbReference type="SUPFAM" id="SSF53790">
    <property type="entry name" value="Tetrapyrrole methylase"/>
    <property type="match status" value="1"/>
</dbReference>
<evidence type="ECO:0000256" key="6">
    <source>
        <dbReference type="ARBA" id="ARBA00022691"/>
    </source>
</evidence>
<dbReference type="Pfam" id="PF00590">
    <property type="entry name" value="TP_methylase"/>
    <property type="match status" value="1"/>
</dbReference>
<dbReference type="GO" id="GO:0032259">
    <property type="term" value="P:methylation"/>
    <property type="evidence" value="ECO:0007669"/>
    <property type="project" value="UniProtKB-KW"/>
</dbReference>
<evidence type="ECO:0000259" key="11">
    <source>
        <dbReference type="Pfam" id="PF00590"/>
    </source>
</evidence>
<feature type="domain" description="Tetrapyrrole biosynthesis uroporphyrinogen III synthase" evidence="12">
    <location>
        <begin position="273"/>
        <end position="504"/>
    </location>
</feature>
<accession>A0A6C2YRY1</accession>
<reference evidence="13" key="1">
    <citation type="submission" date="2019-04" db="EMBL/GenBank/DDBJ databases">
        <authorList>
            <consortium name="Science for Life Laboratories"/>
        </authorList>
    </citation>
    <scope>NUCLEOTIDE SEQUENCE</scope>
    <source>
        <strain evidence="13">MBLW1</strain>
    </source>
</reference>
<dbReference type="InterPro" id="IPR006366">
    <property type="entry name" value="CobA/CysG_C"/>
</dbReference>
<dbReference type="CDD" id="cd06578">
    <property type="entry name" value="HemD"/>
    <property type="match status" value="1"/>
</dbReference>
<dbReference type="PANTHER" id="PTHR45790">
    <property type="entry name" value="SIROHEME SYNTHASE-RELATED"/>
    <property type="match status" value="1"/>
</dbReference>
<organism evidence="13">
    <name type="scientific">Tuwongella immobilis</name>
    <dbReference type="NCBI Taxonomy" id="692036"/>
    <lineage>
        <taxon>Bacteria</taxon>
        <taxon>Pseudomonadati</taxon>
        <taxon>Planctomycetota</taxon>
        <taxon>Planctomycetia</taxon>
        <taxon>Gemmatales</taxon>
        <taxon>Gemmataceae</taxon>
        <taxon>Tuwongella</taxon>
    </lineage>
</organism>
<dbReference type="InterPro" id="IPR003043">
    <property type="entry name" value="Uropor_MeTrfase_CS"/>
</dbReference>
<dbReference type="NCBIfam" id="TIGR01469">
    <property type="entry name" value="cobA_cysG_Cterm"/>
    <property type="match status" value="1"/>
</dbReference>
<evidence type="ECO:0000256" key="1">
    <source>
        <dbReference type="ARBA" id="ARBA00005879"/>
    </source>
</evidence>
<evidence type="ECO:0000256" key="10">
    <source>
        <dbReference type="RuleBase" id="RU003960"/>
    </source>
</evidence>
<sequence length="529" mass="58014">MQESEIRPGTVYLVGGGPGDPGLLTLRAVECLRKADVVIYDQLVSPRALDFVPLAAQRICVRDLAGYHPDRWPHIYHAMIDAALEGKTVVRLKGGDPNIFGRGGEEAECLRSKGIPYEMIPGVTTALACGSYLEIPLTHRAHASALAIITGHENPTKGQTRLDWAAIARFPGTLAIYMGIARLPLIVSELVANGMPDTTPACIVYKATTGHQLSVTATLRDLDESRRRNGIDTPALVLIGQVVALKPVKSWFEQQPLLNQRVLVTRPREQSQEMIHQLERLGAVTYSLPAIEIREPANWAPVDDAIDRLRDGAYDWLVFTSANGVRGFFRRVLEIGRDLRILGNTRLAAVGPSTAQALTEYHLRADLVPEDEYQAEALAAKLGQQVDAHRVLLARGDRGRETLREQLTPRAHVEQIVVYSQVDAIDPNHEMFDALRRGELDWITLTSSNIARAVIGSFDQTIRDRVLRGDMKVVTISPLTSATVRELGFPVTAEANPSTANGIIDAIRQLVAAQKASEQESNSDAISEV</sequence>
<dbReference type="EC" id="2.1.1.107" evidence="2"/>
<dbReference type="GO" id="GO:0004851">
    <property type="term" value="F:uroporphyrin-III C-methyltransferase activity"/>
    <property type="evidence" value="ECO:0007669"/>
    <property type="project" value="UniProtKB-EC"/>
</dbReference>
<comment type="pathway">
    <text evidence="8">Porphyrin-containing compound metabolism; siroheme biosynthesis; precorrin-2 from uroporphyrinogen III: step 1/1.</text>
</comment>
<evidence type="ECO:0000256" key="7">
    <source>
        <dbReference type="ARBA" id="ARBA00023244"/>
    </source>
</evidence>
<dbReference type="AlphaFoldDB" id="A0A6C2YRY1"/>
<dbReference type="Gene3D" id="3.40.1010.10">
    <property type="entry name" value="Cobalt-precorrin-4 Transmethylase, Domain 1"/>
    <property type="match status" value="1"/>
</dbReference>
<keyword evidence="6" id="KW-0949">S-adenosyl-L-methionine</keyword>
<evidence type="ECO:0000256" key="3">
    <source>
        <dbReference type="ARBA" id="ARBA00022573"/>
    </source>
</evidence>
<dbReference type="FunFam" id="3.40.1010.10:FF:000001">
    <property type="entry name" value="Siroheme synthase"/>
    <property type="match status" value="1"/>
</dbReference>
<dbReference type="InterPro" id="IPR014777">
    <property type="entry name" value="4pyrrole_Mease_sub1"/>
</dbReference>
<dbReference type="GO" id="GO:0009236">
    <property type="term" value="P:cobalamin biosynthetic process"/>
    <property type="evidence" value="ECO:0007669"/>
    <property type="project" value="UniProtKB-KW"/>
</dbReference>